<evidence type="ECO:0000313" key="2">
    <source>
        <dbReference type="EMBL" id="CFE47327.1"/>
    </source>
</evidence>
<evidence type="ECO:0000313" key="7">
    <source>
        <dbReference type="EMBL" id="COX33948.1"/>
    </source>
</evidence>
<dbReference type="AlphaFoldDB" id="A0A0T9EX42"/>
<dbReference type="EMBL" id="CHKL01000885">
    <property type="protein sequence ID" value="COX41639.1"/>
    <property type="molecule type" value="Genomic_DNA"/>
</dbReference>
<evidence type="ECO:0000313" key="5">
    <source>
        <dbReference type="EMBL" id="COW59849.1"/>
    </source>
</evidence>
<dbReference type="EMBL" id="CSAE01001006">
    <property type="protein sequence ID" value="COX19812.1"/>
    <property type="molecule type" value="Genomic_DNA"/>
</dbReference>
<dbReference type="Proteomes" id="UP000044938">
    <property type="component" value="Unassembled WGS sequence"/>
</dbReference>
<accession>A0A0T9EX42</accession>
<evidence type="ECO:0000313" key="4">
    <source>
        <dbReference type="EMBL" id="CKT48631.1"/>
    </source>
</evidence>
<dbReference type="EMBL" id="CSBK01000387">
    <property type="protein sequence ID" value="COX33948.1"/>
    <property type="molecule type" value="Genomic_DNA"/>
</dbReference>
<evidence type="ECO:0000313" key="8">
    <source>
        <dbReference type="EMBL" id="COX41639.1"/>
    </source>
</evidence>
<evidence type="ECO:0000313" key="13">
    <source>
        <dbReference type="Proteomes" id="UP000048289"/>
    </source>
</evidence>
<dbReference type="Proteomes" id="UP000049023">
    <property type="component" value="Unassembled WGS sequence"/>
</dbReference>
<dbReference type="Proteomes" id="UP000038802">
    <property type="component" value="Unassembled WGS sequence"/>
</dbReference>
<dbReference type="EMBL" id="CSAJ01000418">
    <property type="protein sequence ID" value="COW59849.1"/>
    <property type="molecule type" value="Genomic_DNA"/>
</dbReference>
<dbReference type="EMBL" id="CFOE01001009">
    <property type="protein sequence ID" value="CFE47327.1"/>
    <property type="molecule type" value="Genomic_DNA"/>
</dbReference>
<feature type="region of interest" description="Disordered" evidence="1">
    <location>
        <begin position="1"/>
        <end position="34"/>
    </location>
</feature>
<evidence type="ECO:0000256" key="1">
    <source>
        <dbReference type="SAM" id="MobiDB-lite"/>
    </source>
</evidence>
<evidence type="ECO:0000313" key="10">
    <source>
        <dbReference type="Proteomes" id="UP000039021"/>
    </source>
</evidence>
<reference evidence="9 10" key="1">
    <citation type="submission" date="2015-03" db="EMBL/GenBank/DDBJ databases">
        <authorList>
            <consortium name="Pathogen Informatics"/>
        </authorList>
    </citation>
    <scope>NUCLEOTIDE SEQUENCE [LARGE SCALE GENOMIC DNA]</scope>
    <source>
        <strain evidence="4 15">Bir 187</strain>
        <strain evidence="2 13">G09901357</strain>
        <strain evidence="3 12">H09601792</strain>
        <strain evidence="9">K00500041</strain>
        <strain evidence="5 11">M09401471</strain>
        <strain evidence="10">N09902308</strain>
        <strain evidence="8 14">P00601463</strain>
    </source>
</reference>
<feature type="compositionally biased region" description="Polar residues" evidence="1">
    <location>
        <begin position="21"/>
        <end position="34"/>
    </location>
</feature>
<dbReference type="EMBL" id="CNFU01001501">
    <property type="protein sequence ID" value="CKT48631.1"/>
    <property type="molecule type" value="Genomic_DNA"/>
</dbReference>
<proteinExistence type="predicted"/>
<dbReference type="Proteomes" id="UP000046947">
    <property type="component" value="Unassembled WGS sequence"/>
</dbReference>
<evidence type="ECO:0000313" key="11">
    <source>
        <dbReference type="Proteomes" id="UP000044938"/>
    </source>
</evidence>
<reference evidence="7" key="2">
    <citation type="submission" date="2015-03" db="EMBL/GenBank/DDBJ databases">
        <authorList>
            <consortium name="Pathogen Informatics"/>
            <person name="Murphy D."/>
        </authorList>
    </citation>
    <scope>NUCLEOTIDE SEQUENCE</scope>
    <source>
        <strain evidence="7">N09902308</strain>
    </source>
</reference>
<name>A0A0T9EX42_MYCTX</name>
<evidence type="ECO:0000313" key="12">
    <source>
        <dbReference type="Proteomes" id="UP000046947"/>
    </source>
</evidence>
<gene>
    <name evidence="2" type="ORF">ERS007681_04335</name>
    <name evidence="3" type="ORF">ERS007688_04156</name>
    <name evidence="6" type="ORF">ERS007703_04898</name>
    <name evidence="5" type="ORF">ERS007720_02914</name>
    <name evidence="7" type="ORF">ERS007739_01111</name>
    <name evidence="8" type="ORF">ERS007741_04354</name>
    <name evidence="4" type="ORF">ERS027661_04430</name>
</gene>
<dbReference type="Proteomes" id="UP000039021">
    <property type="component" value="Unassembled WGS sequence"/>
</dbReference>
<evidence type="ECO:0000313" key="15">
    <source>
        <dbReference type="Proteomes" id="UP000049023"/>
    </source>
</evidence>
<dbReference type="EMBL" id="CFOH01001111">
    <property type="protein sequence ID" value="CFE79164.1"/>
    <property type="molecule type" value="Genomic_DNA"/>
</dbReference>
<evidence type="ECO:0000313" key="14">
    <source>
        <dbReference type="Proteomes" id="UP000048600"/>
    </source>
</evidence>
<evidence type="ECO:0000313" key="9">
    <source>
        <dbReference type="Proteomes" id="UP000038802"/>
    </source>
</evidence>
<sequence>MTSSTPSFTKDRTSARMSAGLRSTSLPRSDGTMQNVQLLLQPTEMETHAA</sequence>
<dbReference type="Proteomes" id="UP000048289">
    <property type="component" value="Unassembled WGS sequence"/>
</dbReference>
<dbReference type="Proteomes" id="UP000048600">
    <property type="component" value="Unassembled WGS sequence"/>
</dbReference>
<reference evidence="6" key="3">
    <citation type="submission" date="2015-03" db="EMBL/GenBank/DDBJ databases">
        <authorList>
            <person name="Murphy D."/>
        </authorList>
    </citation>
    <scope>NUCLEOTIDE SEQUENCE [LARGE SCALE GENOMIC DNA]</scope>
    <source>
        <strain evidence="6">K00500041</strain>
    </source>
</reference>
<evidence type="ECO:0000313" key="6">
    <source>
        <dbReference type="EMBL" id="COX19812.1"/>
    </source>
</evidence>
<evidence type="ECO:0000313" key="3">
    <source>
        <dbReference type="EMBL" id="CFE79164.1"/>
    </source>
</evidence>
<protein>
    <submittedName>
        <fullName evidence="6">Uncharacterized protein</fullName>
    </submittedName>
</protein>
<organism evidence="6 9">
    <name type="scientific">Mycobacterium tuberculosis</name>
    <dbReference type="NCBI Taxonomy" id="1773"/>
    <lineage>
        <taxon>Bacteria</taxon>
        <taxon>Bacillati</taxon>
        <taxon>Actinomycetota</taxon>
        <taxon>Actinomycetes</taxon>
        <taxon>Mycobacteriales</taxon>
        <taxon>Mycobacteriaceae</taxon>
        <taxon>Mycobacterium</taxon>
        <taxon>Mycobacterium tuberculosis complex</taxon>
    </lineage>
</organism>